<dbReference type="GO" id="GO:0003955">
    <property type="term" value="F:NAD(P)H dehydrogenase (quinone) activity"/>
    <property type="evidence" value="ECO:0007669"/>
    <property type="project" value="InterPro"/>
</dbReference>
<dbReference type="SUPFAM" id="SSF52218">
    <property type="entry name" value="Flavoproteins"/>
    <property type="match status" value="1"/>
</dbReference>
<dbReference type="GO" id="GO:0016020">
    <property type="term" value="C:membrane"/>
    <property type="evidence" value="ECO:0007669"/>
    <property type="project" value="TreeGrafter"/>
</dbReference>
<dbReference type="NCBIfam" id="TIGR01755">
    <property type="entry name" value="flav_wrbA"/>
    <property type="match status" value="1"/>
</dbReference>
<dbReference type="PROSITE" id="PS50902">
    <property type="entry name" value="FLAVODOXIN_LIKE"/>
    <property type="match status" value="1"/>
</dbReference>
<dbReference type="NCBIfam" id="NF002999">
    <property type="entry name" value="PRK03767.1"/>
    <property type="match status" value="1"/>
</dbReference>
<dbReference type="GO" id="GO:0010181">
    <property type="term" value="F:FMN binding"/>
    <property type="evidence" value="ECO:0007669"/>
    <property type="project" value="InterPro"/>
</dbReference>
<dbReference type="Proteomes" id="UP000246661">
    <property type="component" value="Unassembled WGS sequence"/>
</dbReference>
<reference evidence="4" key="1">
    <citation type="submission" date="2018-05" db="EMBL/GenBank/DDBJ databases">
        <authorList>
            <person name="Klenk H.-P."/>
            <person name="Huntemann M."/>
            <person name="Clum A."/>
            <person name="Pillay M."/>
            <person name="Palaniappan K."/>
            <person name="Varghese N."/>
            <person name="Mikhailova N."/>
            <person name="Stamatis D."/>
            <person name="Reddy T."/>
            <person name="Daum C."/>
            <person name="Shapiro N."/>
            <person name="Ivanova N."/>
            <person name="Kyrpides N."/>
            <person name="Woyke T."/>
        </authorList>
    </citation>
    <scope>NUCLEOTIDE SEQUENCE [LARGE SCALE GENOMIC DNA]</scope>
    <source>
        <strain evidence="4">DSM 45417</strain>
    </source>
</reference>
<comment type="similarity">
    <text evidence="1">Belongs to the WrbA family.</text>
</comment>
<dbReference type="InterPro" id="IPR005025">
    <property type="entry name" value="FMN_Rdtase-like_dom"/>
</dbReference>
<dbReference type="RefSeq" id="WP_170149151.1">
    <property type="nucleotide sequence ID" value="NZ_QGTX01000001.1"/>
</dbReference>
<evidence type="ECO:0000256" key="1">
    <source>
        <dbReference type="ARBA" id="ARBA00006961"/>
    </source>
</evidence>
<proteinExistence type="inferred from homology"/>
<dbReference type="InterPro" id="IPR010089">
    <property type="entry name" value="Flavoprotein_WrbA-like"/>
</dbReference>
<dbReference type="PANTHER" id="PTHR30546:SF23">
    <property type="entry name" value="FLAVOPROTEIN-LIKE PROTEIN YCP4-RELATED"/>
    <property type="match status" value="1"/>
</dbReference>
<protein>
    <submittedName>
        <fullName evidence="3">NAD(P)H dehydrogenase (Quinone)</fullName>
    </submittedName>
</protein>
<dbReference type="InterPro" id="IPR008254">
    <property type="entry name" value="Flavodoxin/NO_synth"/>
</dbReference>
<evidence type="ECO:0000313" key="4">
    <source>
        <dbReference type="Proteomes" id="UP000246661"/>
    </source>
</evidence>
<dbReference type="FunFam" id="3.40.50.360:FF:000001">
    <property type="entry name" value="NAD(P)H dehydrogenase (Quinone) FQR1-like"/>
    <property type="match status" value="1"/>
</dbReference>
<evidence type="ECO:0000313" key="3">
    <source>
        <dbReference type="EMBL" id="PWW22552.1"/>
    </source>
</evidence>
<dbReference type="EMBL" id="QGTX01000001">
    <property type="protein sequence ID" value="PWW22552.1"/>
    <property type="molecule type" value="Genomic_DNA"/>
</dbReference>
<dbReference type="InterPro" id="IPR029039">
    <property type="entry name" value="Flavoprotein-like_sf"/>
</dbReference>
<dbReference type="PANTHER" id="PTHR30546">
    <property type="entry name" value="FLAVODOXIN-RELATED PROTEIN WRBA-RELATED"/>
    <property type="match status" value="1"/>
</dbReference>
<comment type="caution">
    <text evidence="3">The sequence shown here is derived from an EMBL/GenBank/DDBJ whole genome shotgun (WGS) entry which is preliminary data.</text>
</comment>
<organism evidence="3 4">
    <name type="scientific">Geodermatophilus normandii</name>
    <dbReference type="NCBI Taxonomy" id="1137989"/>
    <lineage>
        <taxon>Bacteria</taxon>
        <taxon>Bacillati</taxon>
        <taxon>Actinomycetota</taxon>
        <taxon>Actinomycetes</taxon>
        <taxon>Geodermatophilales</taxon>
        <taxon>Geodermatophilaceae</taxon>
        <taxon>Geodermatophilus</taxon>
    </lineage>
</organism>
<keyword evidence="4" id="KW-1185">Reference proteome</keyword>
<dbReference type="AlphaFoldDB" id="A0A317QGZ4"/>
<evidence type="ECO:0000259" key="2">
    <source>
        <dbReference type="PROSITE" id="PS50902"/>
    </source>
</evidence>
<dbReference type="Gene3D" id="3.40.50.360">
    <property type="match status" value="1"/>
</dbReference>
<sequence>MTKIAVIYYSSTGNVHQLAAAVAEGAREAGAEVRLRRVPELAPEEAIDSNPLWRAHVDATAGEVQEATPADLEWADGYALGSPTRFGTPAAQMKQFIDTLGGLWFTGKLANKGATAFTSAQNVHGGNETTILTFFNVFSHFGAVIVPPGYTDPLLFEAGGNPYGVSNASGGKSDTVTDAELAAARYQGRRLAEVSAKLVAA</sequence>
<dbReference type="Pfam" id="PF03358">
    <property type="entry name" value="FMN_red"/>
    <property type="match status" value="1"/>
</dbReference>
<feature type="domain" description="Flavodoxin-like" evidence="2">
    <location>
        <begin position="4"/>
        <end position="191"/>
    </location>
</feature>
<accession>A0A317QGZ4</accession>
<name>A0A317QGZ4_9ACTN</name>
<gene>
    <name evidence="3" type="ORF">JD79_01709</name>
</gene>